<name>A0A1Y2CAD0_9FUNG</name>
<dbReference type="InterPro" id="IPR000246">
    <property type="entry name" value="Peptidase_T2"/>
</dbReference>
<feature type="binding site" evidence="7">
    <location>
        <begin position="244"/>
        <end position="247"/>
    </location>
    <ligand>
        <name>substrate</name>
    </ligand>
</feature>
<evidence type="ECO:0000256" key="7">
    <source>
        <dbReference type="PIRSR" id="PIRSR600246-2"/>
    </source>
</evidence>
<feature type="non-terminal residue" evidence="9">
    <location>
        <position position="326"/>
    </location>
</feature>
<dbReference type="Gene3D" id="3.60.20.30">
    <property type="entry name" value="(Glycosyl)asparaginase"/>
    <property type="match status" value="1"/>
</dbReference>
<feature type="binding site" evidence="7">
    <location>
        <begin position="221"/>
        <end position="224"/>
    </location>
    <ligand>
        <name>substrate</name>
    </ligand>
</feature>
<keyword evidence="4" id="KW-0378">Hydrolase</keyword>
<keyword evidence="3" id="KW-0645">Protease</keyword>
<evidence type="ECO:0000313" key="10">
    <source>
        <dbReference type="Proteomes" id="UP000193642"/>
    </source>
</evidence>
<dbReference type="EMBL" id="MCGO01000024">
    <property type="protein sequence ID" value="ORY43857.1"/>
    <property type="molecule type" value="Genomic_DNA"/>
</dbReference>
<evidence type="ECO:0000256" key="6">
    <source>
        <dbReference type="PIRSR" id="PIRSR600246-1"/>
    </source>
</evidence>
<comment type="catalytic activity">
    <reaction evidence="1">
        <text>Cleavage of a beta-linked Asp residue from the N-terminus of a polypeptide.</text>
        <dbReference type="EC" id="3.4.19.5"/>
    </reaction>
</comment>
<dbReference type="InterPro" id="IPR029055">
    <property type="entry name" value="Ntn_hydrolases_N"/>
</dbReference>
<evidence type="ECO:0000256" key="2">
    <source>
        <dbReference type="ARBA" id="ARBA00012879"/>
    </source>
</evidence>
<evidence type="ECO:0000256" key="1">
    <source>
        <dbReference type="ARBA" id="ARBA00000306"/>
    </source>
</evidence>
<dbReference type="OrthoDB" id="2262349at2759"/>
<dbReference type="GO" id="GO:0016811">
    <property type="term" value="F:hydrolase activity, acting on carbon-nitrogen (but not peptide) bonds, in linear amides"/>
    <property type="evidence" value="ECO:0007669"/>
    <property type="project" value="UniProtKB-ARBA"/>
</dbReference>
<dbReference type="AlphaFoldDB" id="A0A1Y2CAD0"/>
<keyword evidence="10" id="KW-1185">Reference proteome</keyword>
<comment type="caution">
    <text evidence="9">The sequence shown here is derived from an EMBL/GenBank/DDBJ whole genome shotgun (WGS) entry which is preliminary data.</text>
</comment>
<dbReference type="Proteomes" id="UP000193642">
    <property type="component" value="Unassembled WGS sequence"/>
</dbReference>
<organism evidence="9 10">
    <name type="scientific">Rhizoclosmatium globosum</name>
    <dbReference type="NCBI Taxonomy" id="329046"/>
    <lineage>
        <taxon>Eukaryota</taxon>
        <taxon>Fungi</taxon>
        <taxon>Fungi incertae sedis</taxon>
        <taxon>Chytridiomycota</taxon>
        <taxon>Chytridiomycota incertae sedis</taxon>
        <taxon>Chytridiomycetes</taxon>
        <taxon>Chytridiales</taxon>
        <taxon>Chytriomycetaceae</taxon>
        <taxon>Rhizoclosmatium</taxon>
    </lineage>
</organism>
<evidence type="ECO:0000256" key="3">
    <source>
        <dbReference type="ARBA" id="ARBA00022670"/>
    </source>
</evidence>
<dbReference type="Pfam" id="PF01112">
    <property type="entry name" value="Asparaginase_2"/>
    <property type="match status" value="1"/>
</dbReference>
<sequence length="326" mass="33843">MTAQPLLVIHGGAGIIQKDKVSSERRQLYLDGLKDALHAGYAVLSNGNGSAIDAVVAAVASMEDSPLFNAGKGAVFTRNGTHRLDASIMNGSDLQAGAVTGLTTTKNPIKLAKLIMNEQPNGHCFLVGPEAERFGFSHGLVQVTPDYFDTEMRKAQHIAGLERDDSKPIVSEDYRAEQSVSKDQGSVDSAKGTVGAVALDAAGNLAAATSTGGMTNKWESRIGDTPVIGAGTYAENGVVAVSSTGDGEKFIRAVVAHDVAAQIKYAGKSVVEASQATMTRVEKMGACGGLIAVDSKGNFSMPNTAGMFRGWIGTDGVAHVGIFVDD</sequence>
<gene>
    <name evidence="9" type="ORF">BCR33DRAFT_679831</name>
</gene>
<evidence type="ECO:0000256" key="4">
    <source>
        <dbReference type="ARBA" id="ARBA00022801"/>
    </source>
</evidence>
<keyword evidence="5" id="KW-0068">Autocatalytic cleavage</keyword>
<reference evidence="9 10" key="1">
    <citation type="submission" date="2016-07" db="EMBL/GenBank/DDBJ databases">
        <title>Pervasive Adenine N6-methylation of Active Genes in Fungi.</title>
        <authorList>
            <consortium name="DOE Joint Genome Institute"/>
            <person name="Mondo S.J."/>
            <person name="Dannebaum R.O."/>
            <person name="Kuo R.C."/>
            <person name="Labutti K."/>
            <person name="Haridas S."/>
            <person name="Kuo A."/>
            <person name="Salamov A."/>
            <person name="Ahrendt S.R."/>
            <person name="Lipzen A."/>
            <person name="Sullivan W."/>
            <person name="Andreopoulos W.B."/>
            <person name="Clum A."/>
            <person name="Lindquist E."/>
            <person name="Daum C."/>
            <person name="Ramamoorthy G.K."/>
            <person name="Gryganskyi A."/>
            <person name="Culley D."/>
            <person name="Magnuson J.K."/>
            <person name="James T.Y."/>
            <person name="O'Malley M.A."/>
            <person name="Stajich J.E."/>
            <person name="Spatafora J.W."/>
            <person name="Visel A."/>
            <person name="Grigoriev I.V."/>
        </authorList>
    </citation>
    <scope>NUCLEOTIDE SEQUENCE [LARGE SCALE GENOMIC DNA]</scope>
    <source>
        <strain evidence="9 10">JEL800</strain>
    </source>
</reference>
<evidence type="ECO:0000256" key="5">
    <source>
        <dbReference type="ARBA" id="ARBA00022813"/>
    </source>
</evidence>
<evidence type="ECO:0000256" key="8">
    <source>
        <dbReference type="PIRSR" id="PIRSR600246-3"/>
    </source>
</evidence>
<feature type="site" description="Cleavage; by autolysis" evidence="8">
    <location>
        <begin position="192"/>
        <end position="193"/>
    </location>
</feature>
<accession>A0A1Y2CAD0</accession>
<dbReference type="PANTHER" id="PTHR10188:SF6">
    <property type="entry name" value="N(4)-(BETA-N-ACETYLGLUCOSAMINYL)-L-ASPARAGINASE"/>
    <property type="match status" value="1"/>
</dbReference>
<dbReference type="CDD" id="cd04701">
    <property type="entry name" value="Asparaginase_2"/>
    <property type="match status" value="1"/>
</dbReference>
<feature type="active site" description="Nucleophile" evidence="6">
    <location>
        <position position="193"/>
    </location>
</feature>
<dbReference type="FunFam" id="3.60.20.30:FF:000001">
    <property type="entry name" value="Isoaspartyl peptidase/L-asparaginase"/>
    <property type="match status" value="1"/>
</dbReference>
<dbReference type="PANTHER" id="PTHR10188">
    <property type="entry name" value="L-ASPARAGINASE"/>
    <property type="match status" value="1"/>
</dbReference>
<dbReference type="SUPFAM" id="SSF56235">
    <property type="entry name" value="N-terminal nucleophile aminohydrolases (Ntn hydrolases)"/>
    <property type="match status" value="1"/>
</dbReference>
<dbReference type="STRING" id="329046.A0A1Y2CAD0"/>
<dbReference type="GO" id="GO:0006508">
    <property type="term" value="P:proteolysis"/>
    <property type="evidence" value="ECO:0007669"/>
    <property type="project" value="UniProtKB-KW"/>
</dbReference>
<evidence type="ECO:0000313" key="9">
    <source>
        <dbReference type="EMBL" id="ORY43857.1"/>
    </source>
</evidence>
<dbReference type="EC" id="3.4.19.5" evidence="2"/>
<proteinExistence type="predicted"/>
<dbReference type="GO" id="GO:0008798">
    <property type="term" value="F:beta-aspartyl-peptidase activity"/>
    <property type="evidence" value="ECO:0007669"/>
    <property type="project" value="UniProtKB-EC"/>
</dbReference>
<protein>
    <recommendedName>
        <fullName evidence="2">beta-aspartyl-peptidase</fullName>
        <ecNumber evidence="2">3.4.19.5</ecNumber>
    </recommendedName>
</protein>